<protein>
    <recommendedName>
        <fullName evidence="4">Transposase</fullName>
    </recommendedName>
</protein>
<organism evidence="2 3">
    <name type="scientific">Gilvimarinus gilvus</name>
    <dbReference type="NCBI Taxonomy" id="3058038"/>
    <lineage>
        <taxon>Bacteria</taxon>
        <taxon>Pseudomonadati</taxon>
        <taxon>Pseudomonadota</taxon>
        <taxon>Gammaproteobacteria</taxon>
        <taxon>Cellvibrionales</taxon>
        <taxon>Cellvibrionaceae</taxon>
        <taxon>Gilvimarinus</taxon>
    </lineage>
</organism>
<proteinExistence type="predicted"/>
<evidence type="ECO:0000256" key="1">
    <source>
        <dbReference type="SAM" id="MobiDB-lite"/>
    </source>
</evidence>
<evidence type="ECO:0000313" key="2">
    <source>
        <dbReference type="EMBL" id="MDX6848014.1"/>
    </source>
</evidence>
<name>A0ABU4RTM3_9GAMM</name>
<sequence>MDLNPIRAAIADTPENSDFTSIQERLGIKPEQPVESSAETQPKEPLPLAELIPFSGGEHQHNQPNHLPFDLSDYLELVDWSGRAIRDDKRGAIDKALPNILERLGLPSKDWLDTCCNIESHFGRAIGPVAKVSELCESVNVKWMHGIRNCKRLYPKTG</sequence>
<gene>
    <name evidence="2" type="ORF">SCD92_01500</name>
</gene>
<dbReference type="PANTHER" id="PTHR34322:SF2">
    <property type="entry name" value="TRANSPOSASE IS200-LIKE DOMAIN-CONTAINING PROTEIN"/>
    <property type="match status" value="1"/>
</dbReference>
<dbReference type="EMBL" id="JAXAFO010000002">
    <property type="protein sequence ID" value="MDX6848014.1"/>
    <property type="molecule type" value="Genomic_DNA"/>
</dbReference>
<evidence type="ECO:0000313" key="3">
    <source>
        <dbReference type="Proteomes" id="UP001273505"/>
    </source>
</evidence>
<dbReference type="Proteomes" id="UP001273505">
    <property type="component" value="Unassembled WGS sequence"/>
</dbReference>
<accession>A0ABU4RTM3</accession>
<comment type="caution">
    <text evidence="2">The sequence shown here is derived from an EMBL/GenBank/DDBJ whole genome shotgun (WGS) entry which is preliminary data.</text>
</comment>
<feature type="region of interest" description="Disordered" evidence="1">
    <location>
        <begin position="1"/>
        <end position="21"/>
    </location>
</feature>
<keyword evidence="3" id="KW-1185">Reference proteome</keyword>
<dbReference type="RefSeq" id="WP_302723276.1">
    <property type="nucleotide sequence ID" value="NZ_JAULRU010000583.1"/>
</dbReference>
<reference evidence="2 3" key="1">
    <citation type="submission" date="2023-11" db="EMBL/GenBank/DDBJ databases">
        <title>Gilvimarinus fulvus sp. nov., isolated from the surface of Kelp.</title>
        <authorList>
            <person name="Sun Y.Y."/>
            <person name="Gong Y."/>
            <person name="Du Z.J."/>
        </authorList>
    </citation>
    <scope>NUCLEOTIDE SEQUENCE [LARGE SCALE GENOMIC DNA]</scope>
    <source>
        <strain evidence="2 3">SDUM040013</strain>
    </source>
</reference>
<dbReference type="PANTHER" id="PTHR34322">
    <property type="entry name" value="TRANSPOSASE, Y1_TNP DOMAIN-CONTAINING"/>
    <property type="match status" value="1"/>
</dbReference>
<evidence type="ECO:0008006" key="4">
    <source>
        <dbReference type="Google" id="ProtNLM"/>
    </source>
</evidence>
<feature type="region of interest" description="Disordered" evidence="1">
    <location>
        <begin position="26"/>
        <end position="45"/>
    </location>
</feature>